<name>A0A0A1U9R9_ENTIV</name>
<dbReference type="EMBL" id="KB206689">
    <property type="protein sequence ID" value="ELP88870.1"/>
    <property type="molecule type" value="Genomic_DNA"/>
</dbReference>
<keyword evidence="3" id="KW-1185">Reference proteome</keyword>
<proteinExistence type="predicted"/>
<dbReference type="OrthoDB" id="10257085at2759"/>
<dbReference type="Proteomes" id="UP000014680">
    <property type="component" value="Unassembled WGS sequence"/>
</dbReference>
<dbReference type="OMA" id="RCTVSPC"/>
<dbReference type="Gene3D" id="3.40.50.300">
    <property type="entry name" value="P-loop containing nucleotide triphosphate hydrolases"/>
    <property type="match status" value="1"/>
</dbReference>
<dbReference type="Pfam" id="PF00485">
    <property type="entry name" value="PRK"/>
    <property type="match status" value="1"/>
</dbReference>
<dbReference type="SUPFAM" id="SSF52540">
    <property type="entry name" value="P-loop containing nucleoside triphosphate hydrolases"/>
    <property type="match status" value="1"/>
</dbReference>
<protein>
    <submittedName>
        <fullName evidence="2">Uridine cytidine kinase I, putative</fullName>
    </submittedName>
</protein>
<evidence type="ECO:0000259" key="1">
    <source>
        <dbReference type="Pfam" id="PF00485"/>
    </source>
</evidence>
<dbReference type="AlphaFoldDB" id="A0A0A1U9R9"/>
<dbReference type="VEuPathDB" id="AmoebaDB:EIN_475620"/>
<dbReference type="InterPro" id="IPR006083">
    <property type="entry name" value="PRK/URK"/>
</dbReference>
<dbReference type="GeneID" id="14887862"/>
<sequence length="545" mass="61479">MLSVCSVVYNEKLYTMKYPITCDEVIKELKIQGQPAVIVGLKVNGIVQSINSYVTTSRCTVSPCYLRCVEGQNMCRRSELLLTRYAIHRLSPDVEMTIVGEYGDCTKFQMKPIPKIDTAALNEEFKHLHTKQIYSVSLPHNFLRLCFVETHQPHSNSLIESLNSPAYDCAMIDDFPVLSLSQPYLSNPDMLQEISTLDVENTADSSYLTVHFPPLIHTDSFFYEDSPVVTCPYPLDPGLDVGAVNKSVVQKQHKERMMEAENHHIQQLSKLIEIVQTKKTKLVLIAGPSSSGKTNFSHKVALGLQGVGYSPLVLSINNYYVHKNYCPLDANGKRDWECIDSLRLGLLNDHLTALLKGKEVVVPQFDFITSTPISTKGKTVKLAPNGIIVMEGIHCLNERLTEKVPHEKKVKVFIAPLSNGICLTDDVMLDNNFLRIQRRMTRDSLERGYTAKKTLDMWDQVAGSEKTWVYPFIKDADFVFTTFLTYEVNVLTTFSLNLLRTIGNDDVSYGFAQSYLRLLSYYVTLDSADVSKNSVMRDFIGDGVF</sequence>
<feature type="domain" description="Phosphoribulokinase/uridine kinase" evidence="1">
    <location>
        <begin position="285"/>
        <end position="483"/>
    </location>
</feature>
<dbReference type="PANTHER" id="PTHR10285">
    <property type="entry name" value="URIDINE KINASE"/>
    <property type="match status" value="1"/>
</dbReference>
<evidence type="ECO:0000313" key="2">
    <source>
        <dbReference type="EMBL" id="ELP88870.1"/>
    </source>
</evidence>
<organism evidence="2 3">
    <name type="scientific">Entamoeba invadens IP1</name>
    <dbReference type="NCBI Taxonomy" id="370355"/>
    <lineage>
        <taxon>Eukaryota</taxon>
        <taxon>Amoebozoa</taxon>
        <taxon>Evosea</taxon>
        <taxon>Archamoebae</taxon>
        <taxon>Mastigamoebida</taxon>
        <taxon>Entamoebidae</taxon>
        <taxon>Entamoeba</taxon>
    </lineage>
</organism>
<reference evidence="2 3" key="1">
    <citation type="submission" date="2012-10" db="EMBL/GenBank/DDBJ databases">
        <authorList>
            <person name="Zafar N."/>
            <person name="Inman J."/>
            <person name="Hall N."/>
            <person name="Lorenzi H."/>
            <person name="Caler E."/>
        </authorList>
    </citation>
    <scope>NUCLEOTIDE SEQUENCE [LARGE SCALE GENOMIC DNA]</scope>
    <source>
        <strain evidence="2 3">IP1</strain>
    </source>
</reference>
<keyword evidence="2" id="KW-0808">Transferase</keyword>
<keyword evidence="2" id="KW-0418">Kinase</keyword>
<dbReference type="KEGG" id="eiv:EIN_475620"/>
<dbReference type="InterPro" id="IPR027417">
    <property type="entry name" value="P-loop_NTPase"/>
</dbReference>
<evidence type="ECO:0000313" key="3">
    <source>
        <dbReference type="Proteomes" id="UP000014680"/>
    </source>
</evidence>
<dbReference type="GO" id="GO:0005524">
    <property type="term" value="F:ATP binding"/>
    <property type="evidence" value="ECO:0007669"/>
    <property type="project" value="InterPro"/>
</dbReference>
<dbReference type="GO" id="GO:0016301">
    <property type="term" value="F:kinase activity"/>
    <property type="evidence" value="ECO:0007669"/>
    <property type="project" value="UniProtKB-KW"/>
</dbReference>
<dbReference type="RefSeq" id="XP_004255641.1">
    <property type="nucleotide sequence ID" value="XM_004255593.1"/>
</dbReference>
<accession>A0A0A1U9R9</accession>
<gene>
    <name evidence="2" type="ORF">EIN_475620</name>
</gene>
<dbReference type="CDD" id="cd02028">
    <property type="entry name" value="UMPK_like"/>
    <property type="match status" value="1"/>
</dbReference>